<evidence type="ECO:0000313" key="3">
    <source>
        <dbReference type="EMBL" id="MBB4761245.1"/>
    </source>
</evidence>
<proteinExistence type="predicted"/>
<sequence>MSVFRAANSTTAWPAPADPYEDGPTERLASADSDGPAEPPPRRGVVFAVLLAMLALLASAGSVLIAWRALGRAEEAFHRAPAPAAAPLTTYADERLRIQAGCGTTTFVDLDEPRVDVPAAAGDLRYQSWCEKGAGPRLALGPGAAAGGRPKSADTGKDGCAAASALGATTVPAKKGLVLCVRTGARMVRAEVTDVGTDGTASLRATSWAVR</sequence>
<comment type="caution">
    <text evidence="3">The sequence shown here is derived from an EMBL/GenBank/DDBJ whole genome shotgun (WGS) entry which is preliminary data.</text>
</comment>
<feature type="transmembrane region" description="Helical" evidence="2">
    <location>
        <begin position="45"/>
        <end position="70"/>
    </location>
</feature>
<evidence type="ECO:0000256" key="1">
    <source>
        <dbReference type="SAM" id="MobiDB-lite"/>
    </source>
</evidence>
<keyword evidence="2" id="KW-1133">Transmembrane helix</keyword>
<keyword evidence="4" id="KW-1185">Reference proteome</keyword>
<keyword evidence="2" id="KW-0472">Membrane</keyword>
<evidence type="ECO:0000313" key="4">
    <source>
        <dbReference type="Proteomes" id="UP000578112"/>
    </source>
</evidence>
<dbReference type="AlphaFoldDB" id="A0A7W7HV11"/>
<organism evidence="3 4">
    <name type="scientific">Actinoplanes digitatis</name>
    <dbReference type="NCBI Taxonomy" id="1868"/>
    <lineage>
        <taxon>Bacteria</taxon>
        <taxon>Bacillati</taxon>
        <taxon>Actinomycetota</taxon>
        <taxon>Actinomycetes</taxon>
        <taxon>Micromonosporales</taxon>
        <taxon>Micromonosporaceae</taxon>
        <taxon>Actinoplanes</taxon>
    </lineage>
</organism>
<keyword evidence="2" id="KW-0812">Transmembrane</keyword>
<dbReference type="RefSeq" id="WP_184991534.1">
    <property type="nucleotide sequence ID" value="NZ_BOMK01000015.1"/>
</dbReference>
<feature type="region of interest" description="Disordered" evidence="1">
    <location>
        <begin position="1"/>
        <end position="39"/>
    </location>
</feature>
<gene>
    <name evidence="3" type="ORF">BJ971_001801</name>
</gene>
<dbReference type="EMBL" id="JACHNH010000001">
    <property type="protein sequence ID" value="MBB4761245.1"/>
    <property type="molecule type" value="Genomic_DNA"/>
</dbReference>
<dbReference type="Proteomes" id="UP000578112">
    <property type="component" value="Unassembled WGS sequence"/>
</dbReference>
<evidence type="ECO:0000256" key="2">
    <source>
        <dbReference type="SAM" id="Phobius"/>
    </source>
</evidence>
<reference evidence="3 4" key="1">
    <citation type="submission" date="2020-08" db="EMBL/GenBank/DDBJ databases">
        <title>Sequencing the genomes of 1000 actinobacteria strains.</title>
        <authorList>
            <person name="Klenk H.-P."/>
        </authorList>
    </citation>
    <scope>NUCLEOTIDE SEQUENCE [LARGE SCALE GENOMIC DNA]</scope>
    <source>
        <strain evidence="3 4">DSM 43149</strain>
    </source>
</reference>
<accession>A0A7W7HV11</accession>
<protein>
    <submittedName>
        <fullName evidence="3">Uncharacterized protein</fullName>
    </submittedName>
</protein>
<name>A0A7W7HV11_9ACTN</name>